<sequence length="307" mass="34968">MRKIIIDADGGTDDFLALLWLLKAEEWGEVKIEGIICTMGNTTLQHVERNTVRLLETAKRTDIPIYRGTKYQLILPNGSPRRSHGSDGFGDLEWDKEPDTSIISDVPASVAIRNIVDKHPNEISIICVGPLTNLALAIKLYDDIIPKIKDVWIMGGNYTGRGNVTQSAEHNFYVDPEAASIVLECIESPIYILPWETCLESRISTEWRHQQLGDSTPELEMVSKAEKALPRFKNPMWVSCDTFLIYCFLNPEKHITKKTPHHARVELHGNFTRGQVVLDHLRKNDHNVEIIEEFDTELFKKSLLKLK</sequence>
<evidence type="ECO:0000256" key="1">
    <source>
        <dbReference type="ARBA" id="ARBA00009176"/>
    </source>
</evidence>
<dbReference type="PANTHER" id="PTHR46190:SF1">
    <property type="entry name" value="SI:CH211-201H21.5"/>
    <property type="match status" value="1"/>
</dbReference>
<feature type="domain" description="Inosine/uridine-preferring nucleoside hydrolase" evidence="2">
    <location>
        <begin position="4"/>
        <end position="300"/>
    </location>
</feature>
<gene>
    <name evidence="3" type="ORF">PHAECO_LOCUS11710</name>
</gene>
<evidence type="ECO:0000259" key="2">
    <source>
        <dbReference type="Pfam" id="PF01156"/>
    </source>
</evidence>
<dbReference type="AlphaFoldDB" id="A0A9P0DXC1"/>
<proteinExistence type="inferred from homology"/>
<reference evidence="3" key="2">
    <citation type="submission" date="2022-10" db="EMBL/GenBank/DDBJ databases">
        <authorList>
            <consortium name="ENA_rothamsted_submissions"/>
            <consortium name="culmorum"/>
            <person name="King R."/>
        </authorList>
    </citation>
    <scope>NUCLEOTIDE SEQUENCE</scope>
</reference>
<dbReference type="Pfam" id="PF01156">
    <property type="entry name" value="IU_nuc_hydro"/>
    <property type="match status" value="1"/>
</dbReference>
<dbReference type="PANTHER" id="PTHR46190">
    <property type="entry name" value="SI:CH211-201H21.5-RELATED"/>
    <property type="match status" value="1"/>
</dbReference>
<evidence type="ECO:0000313" key="3">
    <source>
        <dbReference type="EMBL" id="CAH1179608.1"/>
    </source>
</evidence>
<accession>A0A9P0DXC1</accession>
<dbReference type="InterPro" id="IPR001910">
    <property type="entry name" value="Inosine/uridine_hydrolase_dom"/>
</dbReference>
<dbReference type="InterPro" id="IPR036452">
    <property type="entry name" value="Ribo_hydro-like"/>
</dbReference>
<name>A0A9P0DXC1_PHACE</name>
<dbReference type="Gene3D" id="3.90.245.10">
    <property type="entry name" value="Ribonucleoside hydrolase-like"/>
    <property type="match status" value="1"/>
</dbReference>
<dbReference type="Proteomes" id="UP001153737">
    <property type="component" value="Chromosome 8"/>
</dbReference>
<organism evidence="3 4">
    <name type="scientific">Phaedon cochleariae</name>
    <name type="common">Mustard beetle</name>
    <dbReference type="NCBI Taxonomy" id="80249"/>
    <lineage>
        <taxon>Eukaryota</taxon>
        <taxon>Metazoa</taxon>
        <taxon>Ecdysozoa</taxon>
        <taxon>Arthropoda</taxon>
        <taxon>Hexapoda</taxon>
        <taxon>Insecta</taxon>
        <taxon>Pterygota</taxon>
        <taxon>Neoptera</taxon>
        <taxon>Endopterygota</taxon>
        <taxon>Coleoptera</taxon>
        <taxon>Polyphaga</taxon>
        <taxon>Cucujiformia</taxon>
        <taxon>Chrysomeloidea</taxon>
        <taxon>Chrysomelidae</taxon>
        <taxon>Chrysomelinae</taxon>
        <taxon>Chrysomelini</taxon>
        <taxon>Phaedon</taxon>
    </lineage>
</organism>
<comment type="similarity">
    <text evidence="1">Belongs to the IUNH family.</text>
</comment>
<evidence type="ECO:0000313" key="4">
    <source>
        <dbReference type="Proteomes" id="UP001153737"/>
    </source>
</evidence>
<dbReference type="SUPFAM" id="SSF53590">
    <property type="entry name" value="Nucleoside hydrolase"/>
    <property type="match status" value="1"/>
</dbReference>
<dbReference type="OrthoDB" id="432381at2759"/>
<reference evidence="3" key="1">
    <citation type="submission" date="2022-01" db="EMBL/GenBank/DDBJ databases">
        <authorList>
            <person name="King R."/>
        </authorList>
    </citation>
    <scope>NUCLEOTIDE SEQUENCE</scope>
</reference>
<keyword evidence="4" id="KW-1185">Reference proteome</keyword>
<protein>
    <recommendedName>
        <fullName evidence="2">Inosine/uridine-preferring nucleoside hydrolase domain-containing protein</fullName>
    </recommendedName>
</protein>
<dbReference type="GO" id="GO:0016799">
    <property type="term" value="F:hydrolase activity, hydrolyzing N-glycosyl compounds"/>
    <property type="evidence" value="ECO:0007669"/>
    <property type="project" value="InterPro"/>
</dbReference>
<dbReference type="InterPro" id="IPR052775">
    <property type="entry name" value="IUN_hydrolase"/>
</dbReference>
<dbReference type="EMBL" id="OU896714">
    <property type="protein sequence ID" value="CAH1179608.1"/>
    <property type="molecule type" value="Genomic_DNA"/>
</dbReference>